<dbReference type="Gene3D" id="3.90.550.10">
    <property type="entry name" value="Spore Coat Polysaccharide Biosynthesis Protein SpsA, Chain A"/>
    <property type="match status" value="1"/>
</dbReference>
<dbReference type="RefSeq" id="WP_011423345.1">
    <property type="nucleotide sequence ID" value="NC_007760.1"/>
</dbReference>
<feature type="compositionally biased region" description="Basic and acidic residues" evidence="1">
    <location>
        <begin position="265"/>
        <end position="283"/>
    </location>
</feature>
<dbReference type="Proteomes" id="UP000001935">
    <property type="component" value="Chromosome"/>
</dbReference>
<dbReference type="CAZy" id="GT2">
    <property type="family name" value="Glycosyltransferase Family 2"/>
</dbReference>
<name>Q2IHK5_ANADE</name>
<protein>
    <submittedName>
        <fullName evidence="3">Glycosyl transferase, family 2</fullName>
    </submittedName>
</protein>
<dbReference type="eggNOG" id="COG1216">
    <property type="taxonomic scope" value="Bacteria"/>
</dbReference>
<dbReference type="PANTHER" id="PTHR43685">
    <property type="entry name" value="GLYCOSYLTRANSFERASE"/>
    <property type="match status" value="1"/>
</dbReference>
<dbReference type="STRING" id="290397.Adeh_4300"/>
<accession>Q2IHK5</accession>
<dbReference type="Pfam" id="PF00535">
    <property type="entry name" value="Glycos_transf_2"/>
    <property type="match status" value="1"/>
</dbReference>
<dbReference type="InterPro" id="IPR050834">
    <property type="entry name" value="Glycosyltransf_2"/>
</dbReference>
<dbReference type="HOGENOM" id="CLU_025996_21_1_7"/>
<evidence type="ECO:0000313" key="4">
    <source>
        <dbReference type="Proteomes" id="UP000001935"/>
    </source>
</evidence>
<feature type="region of interest" description="Disordered" evidence="1">
    <location>
        <begin position="262"/>
        <end position="283"/>
    </location>
</feature>
<dbReference type="EMBL" id="CP000251">
    <property type="protein sequence ID" value="ABC84063.1"/>
    <property type="molecule type" value="Genomic_DNA"/>
</dbReference>
<dbReference type="SUPFAM" id="SSF53448">
    <property type="entry name" value="Nucleotide-diphospho-sugar transferases"/>
    <property type="match status" value="1"/>
</dbReference>
<dbReference type="InterPro" id="IPR001173">
    <property type="entry name" value="Glyco_trans_2-like"/>
</dbReference>
<proteinExistence type="predicted"/>
<evidence type="ECO:0000313" key="3">
    <source>
        <dbReference type="EMBL" id="ABC84063.1"/>
    </source>
</evidence>
<dbReference type="InterPro" id="IPR029044">
    <property type="entry name" value="Nucleotide-diphossugar_trans"/>
</dbReference>
<organism evidence="3 4">
    <name type="scientific">Anaeromyxobacter dehalogenans (strain 2CP-C)</name>
    <dbReference type="NCBI Taxonomy" id="290397"/>
    <lineage>
        <taxon>Bacteria</taxon>
        <taxon>Pseudomonadati</taxon>
        <taxon>Myxococcota</taxon>
        <taxon>Myxococcia</taxon>
        <taxon>Myxococcales</taxon>
        <taxon>Cystobacterineae</taxon>
        <taxon>Anaeromyxobacteraceae</taxon>
        <taxon>Anaeromyxobacter</taxon>
    </lineage>
</organism>
<keyword evidence="3" id="KW-0808">Transferase</keyword>
<evidence type="ECO:0000259" key="2">
    <source>
        <dbReference type="Pfam" id="PF00535"/>
    </source>
</evidence>
<dbReference type="GO" id="GO:0016740">
    <property type="term" value="F:transferase activity"/>
    <property type="evidence" value="ECO:0007669"/>
    <property type="project" value="UniProtKB-KW"/>
</dbReference>
<dbReference type="OrthoDB" id="433681at2"/>
<evidence type="ECO:0000256" key="1">
    <source>
        <dbReference type="SAM" id="MobiDB-lite"/>
    </source>
</evidence>
<dbReference type="AlphaFoldDB" id="Q2IHK5"/>
<gene>
    <name evidence="3" type="ordered locus">Adeh_4300</name>
</gene>
<sequence length="283" mass="31662">MPPSLSVVTICLNDRAGLEATLDSVIGQTYRDLEVVVVDGGSTDGSLDAIRAREPRIARWVSEPDGGIYEGQGKGAALAKGEWLLFLNAGDRLAAPDALERLMTPRPVEDVVYGDVWMERGGRLRPWRAPDHPSVLHLMRSMLPHQATAFRRALFLRLGGYDLSFRIAADYDLLLRALVEARATTRHVPHLVAIHNGEGVSNDPARTPRLREERARIQEKVLPEAVREDWRVYEAVESQLPGRRVRAWFRPMARPLRRLSRALRRMPDTGGTHRPDAAKAPKG</sequence>
<dbReference type="CDD" id="cd06433">
    <property type="entry name" value="GT_2_WfgS_like"/>
    <property type="match status" value="1"/>
</dbReference>
<feature type="domain" description="Glycosyltransferase 2-like" evidence="2">
    <location>
        <begin position="6"/>
        <end position="139"/>
    </location>
</feature>
<dbReference type="PANTHER" id="PTHR43685:SF2">
    <property type="entry name" value="GLYCOSYLTRANSFERASE 2-LIKE DOMAIN-CONTAINING PROTEIN"/>
    <property type="match status" value="1"/>
</dbReference>
<dbReference type="KEGG" id="ade:Adeh_4300"/>
<reference evidence="3 4" key="1">
    <citation type="submission" date="2006-01" db="EMBL/GenBank/DDBJ databases">
        <title>Complete sequence of Anaeromyxobacter dehalogenans 2CP-C.</title>
        <authorList>
            <consortium name="US DOE Joint Genome Institute"/>
            <person name="Copeland A."/>
            <person name="Lucas S."/>
            <person name="Lapidus A."/>
            <person name="Barry K."/>
            <person name="Detter J.C."/>
            <person name="Glavina T."/>
            <person name="Hammon N."/>
            <person name="Israni S."/>
            <person name="Pitluck S."/>
            <person name="Brettin T."/>
            <person name="Bruce D."/>
            <person name="Han C."/>
            <person name="Tapia R."/>
            <person name="Gilna P."/>
            <person name="Kiss H."/>
            <person name="Schmutz J."/>
            <person name="Larimer F."/>
            <person name="Land M."/>
            <person name="Kyrpides N."/>
            <person name="Anderson I."/>
            <person name="Sanford R.A."/>
            <person name="Ritalahti K.M."/>
            <person name="Thomas H.S."/>
            <person name="Kirby J.R."/>
            <person name="Zhulin I.B."/>
            <person name="Loeffler F.E."/>
            <person name="Richardson P."/>
        </authorList>
    </citation>
    <scope>NUCLEOTIDE SEQUENCE [LARGE SCALE GENOMIC DNA]</scope>
    <source>
        <strain evidence="3 4">2CP-C</strain>
    </source>
</reference>